<gene>
    <name evidence="1" type="ORF">GNY06_01615</name>
</gene>
<accession>A0A845PUH8</accession>
<dbReference type="AlphaFoldDB" id="A0A845PUH8"/>
<reference evidence="1 2" key="1">
    <citation type="submission" date="2019-11" db="EMBL/GenBank/DDBJ databases">
        <title>Characterization of Elizabethkingia argenteiflava sp. nov., isolated from inner surface of Soybean Pods.</title>
        <authorList>
            <person name="Mo S."/>
        </authorList>
    </citation>
    <scope>NUCLEOTIDE SEQUENCE [LARGE SCALE GENOMIC DNA]</scope>
    <source>
        <strain evidence="1 2">YB22</strain>
    </source>
</reference>
<evidence type="ECO:0000313" key="2">
    <source>
        <dbReference type="Proteomes" id="UP000553459"/>
    </source>
</evidence>
<evidence type="ECO:0000313" key="1">
    <source>
        <dbReference type="EMBL" id="NAW50137.1"/>
    </source>
</evidence>
<organism evidence="1 2">
    <name type="scientific">Elizabethkingia argenteiflava</name>
    <dbReference type="NCBI Taxonomy" id="2681556"/>
    <lineage>
        <taxon>Bacteria</taxon>
        <taxon>Pseudomonadati</taxon>
        <taxon>Bacteroidota</taxon>
        <taxon>Flavobacteriia</taxon>
        <taxon>Flavobacteriales</taxon>
        <taxon>Weeksellaceae</taxon>
        <taxon>Elizabethkingia</taxon>
    </lineage>
</organism>
<protein>
    <submittedName>
        <fullName evidence="1">Uncharacterized protein</fullName>
    </submittedName>
</protein>
<name>A0A845PUH8_9FLAO</name>
<dbReference type="RefSeq" id="WP_166518502.1">
    <property type="nucleotide sequence ID" value="NZ_JAAABJ010000204.1"/>
</dbReference>
<comment type="caution">
    <text evidence="1">The sequence shown here is derived from an EMBL/GenBank/DDBJ whole genome shotgun (WGS) entry which is preliminary data.</text>
</comment>
<proteinExistence type="predicted"/>
<dbReference type="EMBL" id="JAAABJ010000204">
    <property type="protein sequence ID" value="NAW50137.1"/>
    <property type="molecule type" value="Genomic_DNA"/>
</dbReference>
<keyword evidence="2" id="KW-1185">Reference proteome</keyword>
<dbReference type="Proteomes" id="UP000553459">
    <property type="component" value="Unassembled WGS sequence"/>
</dbReference>
<sequence length="72" mass="8294">MNENNIVVEFANITLLTRDSIPVKREVSNRQGLFDIVAFKGKYILQVKLVFSKFIDVEGDLNWGNIPVEKRI</sequence>